<sequence length="92" mass="10904">MRDREKFRTGEFETMSAQLIQDWTESQVLLKFGTHKEVKYKVYKHGEKHFQEIRDLDDAPIHTLELPPGLAMEANSYEVLLRYVLLDVVQPR</sequence>
<dbReference type="AlphaFoldDB" id="A0A193LFK8"/>
<keyword evidence="2" id="KW-1185">Reference proteome</keyword>
<reference evidence="1 2" key="1">
    <citation type="submission" date="2016-06" db="EMBL/GenBank/DDBJ databases">
        <title>Complete genome sequence of a deep-branching marine Gamma Proteobacterium Woeseia oceani type strain XK5.</title>
        <authorList>
            <person name="Mu D."/>
            <person name="Du Z."/>
        </authorList>
    </citation>
    <scope>NUCLEOTIDE SEQUENCE [LARGE SCALE GENOMIC DNA]</scope>
    <source>
        <strain evidence="1 2">XK5</strain>
    </source>
</reference>
<accession>A0A193LFK8</accession>
<name>A0A193LFK8_9GAMM</name>
<protein>
    <submittedName>
        <fullName evidence="1">Uncharacterized protein</fullName>
    </submittedName>
</protein>
<dbReference type="EMBL" id="CP016268">
    <property type="protein sequence ID" value="ANO51241.1"/>
    <property type="molecule type" value="Genomic_DNA"/>
</dbReference>
<gene>
    <name evidence="1" type="ORF">BA177_08530</name>
</gene>
<dbReference type="Proteomes" id="UP000092695">
    <property type="component" value="Chromosome"/>
</dbReference>
<dbReference type="KEGG" id="woc:BA177_08530"/>
<evidence type="ECO:0000313" key="2">
    <source>
        <dbReference type="Proteomes" id="UP000092695"/>
    </source>
</evidence>
<organism evidence="1 2">
    <name type="scientific">Woeseia oceani</name>
    <dbReference type="NCBI Taxonomy" id="1548547"/>
    <lineage>
        <taxon>Bacteria</taxon>
        <taxon>Pseudomonadati</taxon>
        <taxon>Pseudomonadota</taxon>
        <taxon>Gammaproteobacteria</taxon>
        <taxon>Woeseiales</taxon>
        <taxon>Woeseiaceae</taxon>
        <taxon>Woeseia</taxon>
    </lineage>
</organism>
<evidence type="ECO:0000313" key="1">
    <source>
        <dbReference type="EMBL" id="ANO51241.1"/>
    </source>
</evidence>
<proteinExistence type="predicted"/>